<evidence type="ECO:0000313" key="2">
    <source>
        <dbReference type="RefSeq" id="XP_018820301.1"/>
    </source>
</evidence>
<proteinExistence type="predicted"/>
<dbReference type="KEGG" id="jre:108990713"/>
<protein>
    <submittedName>
        <fullName evidence="2">Uncharacterized protein LOC108990713</fullName>
    </submittedName>
</protein>
<dbReference type="AlphaFoldDB" id="A0A2I4ELN2"/>
<organism evidence="1 2">
    <name type="scientific">Juglans regia</name>
    <name type="common">English walnut</name>
    <dbReference type="NCBI Taxonomy" id="51240"/>
    <lineage>
        <taxon>Eukaryota</taxon>
        <taxon>Viridiplantae</taxon>
        <taxon>Streptophyta</taxon>
        <taxon>Embryophyta</taxon>
        <taxon>Tracheophyta</taxon>
        <taxon>Spermatophyta</taxon>
        <taxon>Magnoliopsida</taxon>
        <taxon>eudicotyledons</taxon>
        <taxon>Gunneridae</taxon>
        <taxon>Pentapetalae</taxon>
        <taxon>rosids</taxon>
        <taxon>fabids</taxon>
        <taxon>Fagales</taxon>
        <taxon>Juglandaceae</taxon>
        <taxon>Juglans</taxon>
    </lineage>
</organism>
<dbReference type="PANTHER" id="PTHR33879">
    <property type="entry name" value="17.6 KDA CLASS II HEAT SHOCK PROTEIN-RELATED"/>
    <property type="match status" value="1"/>
</dbReference>
<dbReference type="PANTHER" id="PTHR33879:SF3">
    <property type="entry name" value="17.6 KDA CLASS II HEAT SHOCK PROTEIN-RELATED"/>
    <property type="match status" value="1"/>
</dbReference>
<dbReference type="InParanoid" id="A0A2I4ELN2"/>
<dbReference type="Proteomes" id="UP000235220">
    <property type="component" value="Chromosome 8"/>
</dbReference>
<sequence length="138" mass="15210">MKVPPIPSKRNMASQYEDASKKLRRLPHVFARVLELPIHSSADVSVEETSDSFRFTAATPANTDHTNIAGDVRVHTIKIFPGVTKIVIRGVGSPLLDELKFDLWRFRLPASTRLDMASARCSSGGKLVVTVPKGLDEK</sequence>
<gene>
    <name evidence="2" type="primary">LOC108990713</name>
</gene>
<dbReference type="STRING" id="51240.A0A2I4ELN2"/>
<name>A0A2I4ELN2_JUGRE</name>
<reference evidence="2" key="1">
    <citation type="submission" date="2025-08" db="UniProtKB">
        <authorList>
            <consortium name="RefSeq"/>
        </authorList>
    </citation>
    <scope>IDENTIFICATION</scope>
    <source>
        <tissue evidence="2">Leaves</tissue>
    </source>
</reference>
<dbReference type="GeneID" id="108990713"/>
<accession>A0A2I4ELN2</accession>
<evidence type="ECO:0000313" key="1">
    <source>
        <dbReference type="Proteomes" id="UP000235220"/>
    </source>
</evidence>
<dbReference type="OrthoDB" id="1922291at2759"/>
<keyword evidence="1" id="KW-1185">Reference proteome</keyword>
<dbReference type="RefSeq" id="XP_018820301.1">
    <property type="nucleotide sequence ID" value="XM_018964756.2"/>
</dbReference>